<reference evidence="3 4" key="1">
    <citation type="journal article" date="2013" name="PLoS Genet.">
        <title>The genome and development-dependent transcriptomes of Pyronema confluens: a window into fungal evolution.</title>
        <authorList>
            <person name="Traeger S."/>
            <person name="Altegoer F."/>
            <person name="Freitag M."/>
            <person name="Gabaldon T."/>
            <person name="Kempken F."/>
            <person name="Kumar A."/>
            <person name="Marcet-Houben M."/>
            <person name="Poggeler S."/>
            <person name="Stajich J.E."/>
            <person name="Nowrousian M."/>
        </authorList>
    </citation>
    <scope>NUCLEOTIDE SEQUENCE [LARGE SCALE GENOMIC DNA]</scope>
    <source>
        <strain evidence="4">CBS 100304</strain>
        <tissue evidence="3">Vegetative mycelium</tissue>
    </source>
</reference>
<dbReference type="STRING" id="1076935.U4LB16"/>
<evidence type="ECO:0000313" key="3">
    <source>
        <dbReference type="EMBL" id="CCX16331.1"/>
    </source>
</evidence>
<dbReference type="PANTHER" id="PTHR34384:SF5">
    <property type="entry name" value="L-2,3-DIAMINOPROPANOATE--CITRATE LIGASE"/>
    <property type="match status" value="1"/>
</dbReference>
<evidence type="ECO:0000259" key="2">
    <source>
        <dbReference type="Pfam" id="PF06276"/>
    </source>
</evidence>
<proteinExistence type="predicted"/>
<dbReference type="InterPro" id="IPR037455">
    <property type="entry name" value="LucA/IucC-like"/>
</dbReference>
<dbReference type="PANTHER" id="PTHR34384">
    <property type="entry name" value="L-2,3-DIAMINOPROPANOATE--CITRATE LIGASE"/>
    <property type="match status" value="1"/>
</dbReference>
<gene>
    <name evidence="3" type="ORF">PCON_02927</name>
</gene>
<feature type="domain" description="Aerobactin siderophore biosynthesis IucA/IucC N-terminal" evidence="1">
    <location>
        <begin position="273"/>
        <end position="398"/>
    </location>
</feature>
<dbReference type="InterPro" id="IPR007310">
    <property type="entry name" value="Aerobactin_biosyn_IucA/IucC_N"/>
</dbReference>
<name>U4LB16_PYROM</name>
<dbReference type="Proteomes" id="UP000018144">
    <property type="component" value="Unassembled WGS sequence"/>
</dbReference>
<dbReference type="Pfam" id="PF06276">
    <property type="entry name" value="FhuF"/>
    <property type="match status" value="1"/>
</dbReference>
<dbReference type="AlphaFoldDB" id="U4LB16"/>
<dbReference type="GO" id="GO:0019290">
    <property type="term" value="P:siderophore biosynthetic process"/>
    <property type="evidence" value="ECO:0007669"/>
    <property type="project" value="InterPro"/>
</dbReference>
<organism evidence="3 4">
    <name type="scientific">Pyronema omphalodes (strain CBS 100304)</name>
    <name type="common">Pyronema confluens</name>
    <dbReference type="NCBI Taxonomy" id="1076935"/>
    <lineage>
        <taxon>Eukaryota</taxon>
        <taxon>Fungi</taxon>
        <taxon>Dikarya</taxon>
        <taxon>Ascomycota</taxon>
        <taxon>Pezizomycotina</taxon>
        <taxon>Pezizomycetes</taxon>
        <taxon>Pezizales</taxon>
        <taxon>Pyronemataceae</taxon>
        <taxon>Pyronema</taxon>
    </lineage>
</organism>
<keyword evidence="4" id="KW-1185">Reference proteome</keyword>
<dbReference type="eggNOG" id="ENOG502RX6M">
    <property type="taxonomic scope" value="Eukaryota"/>
</dbReference>
<sequence length="595" mass="65970">MFSTEQQLGAIRRASLKVQATTEQLAQKETTSRLLANVVNECLVNSMILKASTAEEGSLWMCITARPRPSESLAQRGLENNSKIWISLSSVDIELAEGVDVVISHGIIDPEDFLFPVIIESEAGFKTENSPGAVFDIMYPWFGDDHSSSIRSETIRELEDSAANQARWLELAAKTPLPELSSPSIAWEKSMIRGHPTHPMHKTCLAQSPLQDLQPSDFPRIINPGISFVSIPISDVRLAGNFQDTIAPLLSACGVAAAEEGRVIAPCLSMQLPSIAQRFPSAKVVDSNQITAEAQASLRTVSLPSELNFPYHLKFPLACKVTSAVRTITPWTTCVGPELSVLLESVMDKDFWPLKEVASLAGAQENFSDARHLSCLVREDLEIRARAQGEALIVASGLAERDAENKVTNVERVLGLDTVEKKLDWLRGYARKLFEVTIPLLSRYGICLESHGQNILVRLGLSDGALKGFAVRDLGGIRMHLPTLRKCGFELKTALPGSSIITEDIHEVWSKAYHTLIQNHLNQFIHGLSIQGEGGWRVVKEELKGVLAMEQGETARELEMFFFAERVPFKCFMRMQMASVYRNYIYEEVPNMLLR</sequence>
<feature type="domain" description="Aerobactin siderophore biosynthesis IucA/IucC-like C-terminal" evidence="2">
    <location>
        <begin position="424"/>
        <end position="579"/>
    </location>
</feature>
<accession>U4LB16</accession>
<evidence type="ECO:0000313" key="4">
    <source>
        <dbReference type="Proteomes" id="UP000018144"/>
    </source>
</evidence>
<dbReference type="OrthoDB" id="2117718at2759"/>
<dbReference type="GO" id="GO:0016881">
    <property type="term" value="F:acid-amino acid ligase activity"/>
    <property type="evidence" value="ECO:0007669"/>
    <property type="project" value="UniProtKB-ARBA"/>
</dbReference>
<protein>
    <submittedName>
        <fullName evidence="3">Similar to Uncharacterized protein y4xN acc. no. P55706</fullName>
    </submittedName>
</protein>
<dbReference type="InterPro" id="IPR022770">
    <property type="entry name" value="IucA/IucC-like_C"/>
</dbReference>
<dbReference type="EMBL" id="HF936378">
    <property type="protein sequence ID" value="CCX16331.1"/>
    <property type="molecule type" value="Genomic_DNA"/>
</dbReference>
<dbReference type="OMA" id="PLIAYIQ"/>
<evidence type="ECO:0000259" key="1">
    <source>
        <dbReference type="Pfam" id="PF04183"/>
    </source>
</evidence>
<dbReference type="Pfam" id="PF04183">
    <property type="entry name" value="IucA_IucC"/>
    <property type="match status" value="1"/>
</dbReference>
<dbReference type="Gene3D" id="1.10.510.40">
    <property type="match status" value="1"/>
</dbReference>